<feature type="coiled-coil region" evidence="1">
    <location>
        <begin position="50"/>
        <end position="77"/>
    </location>
</feature>
<reference evidence="5" key="1">
    <citation type="submission" date="2013-03" db="EMBL/GenBank/DDBJ databases">
        <authorList>
            <person name="Jeffery W."/>
            <person name="Warren W."/>
            <person name="Wilson R.K."/>
        </authorList>
    </citation>
    <scope>NUCLEOTIDE SEQUENCE</scope>
    <source>
        <strain evidence="5">female</strain>
    </source>
</reference>
<dbReference type="Pfam" id="PF15749">
    <property type="entry name" value="MRNIP"/>
    <property type="match status" value="1"/>
</dbReference>
<protein>
    <submittedName>
        <fullName evidence="4">MRN complex interacting protein</fullName>
    </submittedName>
</protein>
<dbReference type="AlphaFoldDB" id="A0A3B1KDG6"/>
<reference evidence="5" key="2">
    <citation type="journal article" date="2014" name="Nat. Commun.">
        <title>The cavefish genome reveals candidate genes for eye loss.</title>
        <authorList>
            <person name="McGaugh S.E."/>
            <person name="Gross J.B."/>
            <person name="Aken B."/>
            <person name="Blin M."/>
            <person name="Borowsky R."/>
            <person name="Chalopin D."/>
            <person name="Hinaux H."/>
            <person name="Jeffery W.R."/>
            <person name="Keene A."/>
            <person name="Ma L."/>
            <person name="Minx P."/>
            <person name="Murphy D."/>
            <person name="O'Quin K.E."/>
            <person name="Retaux S."/>
            <person name="Rohner N."/>
            <person name="Searle S.M."/>
            <person name="Stahl B.A."/>
            <person name="Tabin C."/>
            <person name="Volff J.N."/>
            <person name="Yoshizawa M."/>
            <person name="Warren W.C."/>
        </authorList>
    </citation>
    <scope>NUCLEOTIDE SEQUENCE [LARGE SCALE GENOMIC DNA]</scope>
    <source>
        <strain evidence="5">female</strain>
    </source>
</reference>
<dbReference type="Ensembl" id="ENSAMXT00000030226.1">
    <property type="protein sequence ID" value="ENSAMXP00000052095.1"/>
    <property type="gene ID" value="ENSAMXG00000035662.1"/>
</dbReference>
<dbReference type="InterPro" id="IPR049472">
    <property type="entry name" value="MRNIP_N"/>
</dbReference>
<sequence>MVQEFQVLRCFSCQTFQVQQVKKSKKWTCKMCGEKQSLIKEYGRGTGADCRRHVQKLNSLRGDLLEVENERAQAQWKEKKECREEDGFGDEAQSCEQQDEEQATESRWSKYVDLTKNEPSGDEDEEENVYTQRARFRSRDKMSRKRKNSFTSKGTCGRYTVGEDEEPDADPVHLKAKVSPFQLHRRGGSFKSSPAPECSSKESLITTGFSKSSISSVCSLPVSTLISKQVDVYRDASAHGGCYTGEYKQPCEELTTEHLLSSSASDLILPSSSFQRSSETKTEAVSSRWAQFLTTASAEEEKDEMEEDACAQMISGAPDSVVAQSPSEPFMAVPTVTLKTTGHLKSDAGVCARASLDEVLDLKNRSTRVFEKLSQCITGMTSNSPLPYTSKPDVAHSPVCFQLPPVMKPCPALSLSTFFQTNEDFDDSF</sequence>
<keyword evidence="5" id="KW-1185">Reference proteome</keyword>
<dbReference type="GO" id="GO:0007095">
    <property type="term" value="P:mitotic G2 DNA damage checkpoint signaling"/>
    <property type="evidence" value="ECO:0007669"/>
    <property type="project" value="TreeGrafter"/>
</dbReference>
<dbReference type="InterPro" id="IPR032739">
    <property type="entry name" value="MRNIP"/>
</dbReference>
<evidence type="ECO:0000256" key="2">
    <source>
        <dbReference type="SAM" id="MobiDB-lite"/>
    </source>
</evidence>
<evidence type="ECO:0000313" key="5">
    <source>
        <dbReference type="Proteomes" id="UP000018467"/>
    </source>
</evidence>
<dbReference type="STRING" id="7994.ENSAMXP00000052095"/>
<keyword evidence="1" id="KW-0175">Coiled coil</keyword>
<dbReference type="PANTHER" id="PTHR15863">
    <property type="entry name" value="MRN COMPLEX-INTERACTING PROTEIN"/>
    <property type="match status" value="1"/>
</dbReference>
<feature type="region of interest" description="Disordered" evidence="2">
    <location>
        <begin position="82"/>
        <end position="128"/>
    </location>
</feature>
<dbReference type="GeneID" id="103032689"/>
<organism evidence="4 5">
    <name type="scientific">Astyanax mexicanus</name>
    <name type="common">Blind cave fish</name>
    <name type="synonym">Astyanax fasciatus mexicanus</name>
    <dbReference type="NCBI Taxonomy" id="7994"/>
    <lineage>
        <taxon>Eukaryota</taxon>
        <taxon>Metazoa</taxon>
        <taxon>Chordata</taxon>
        <taxon>Craniata</taxon>
        <taxon>Vertebrata</taxon>
        <taxon>Euteleostomi</taxon>
        <taxon>Actinopterygii</taxon>
        <taxon>Neopterygii</taxon>
        <taxon>Teleostei</taxon>
        <taxon>Ostariophysi</taxon>
        <taxon>Characiformes</taxon>
        <taxon>Characoidei</taxon>
        <taxon>Acestrorhamphidae</taxon>
        <taxon>Acestrorhamphinae</taxon>
        <taxon>Astyanax</taxon>
    </lineage>
</organism>
<dbReference type="CTD" id="51149"/>
<dbReference type="InParanoid" id="A0A3B1KDG6"/>
<evidence type="ECO:0000256" key="1">
    <source>
        <dbReference type="SAM" id="Coils"/>
    </source>
</evidence>
<dbReference type="GO" id="GO:0003682">
    <property type="term" value="F:chromatin binding"/>
    <property type="evidence" value="ECO:0007669"/>
    <property type="project" value="TreeGrafter"/>
</dbReference>
<evidence type="ECO:0000313" key="4">
    <source>
        <dbReference type="Ensembl" id="ENSAMXP00000052095.1"/>
    </source>
</evidence>
<dbReference type="KEGG" id="amex:103032689"/>
<accession>A0A3B1KDG6</accession>
<feature type="domain" description="MRN complex-interacting protein N-terminal" evidence="3">
    <location>
        <begin position="7"/>
        <end position="111"/>
    </location>
</feature>
<name>A0A3B1KDG6_ASTMX</name>
<reference evidence="4" key="4">
    <citation type="submission" date="2025-09" db="UniProtKB">
        <authorList>
            <consortium name="Ensembl"/>
        </authorList>
    </citation>
    <scope>IDENTIFICATION</scope>
</reference>
<feature type="compositionally biased region" description="Basic and acidic residues" evidence="2">
    <location>
        <begin position="107"/>
        <end position="116"/>
    </location>
</feature>
<proteinExistence type="predicted"/>
<dbReference type="GeneTree" id="ENSGT00390000006124"/>
<dbReference type="Bgee" id="ENSAMXG00000035662">
    <property type="expression patterns" value="Expressed in mesonephros and 14 other cell types or tissues"/>
</dbReference>
<reference evidence="4" key="3">
    <citation type="submission" date="2025-08" db="UniProtKB">
        <authorList>
            <consortium name="Ensembl"/>
        </authorList>
    </citation>
    <scope>IDENTIFICATION</scope>
</reference>
<dbReference type="Proteomes" id="UP000018467">
    <property type="component" value="Unassembled WGS sequence"/>
</dbReference>
<dbReference type="GO" id="GO:0005634">
    <property type="term" value="C:nucleus"/>
    <property type="evidence" value="ECO:0007669"/>
    <property type="project" value="TreeGrafter"/>
</dbReference>
<dbReference type="PANTHER" id="PTHR15863:SF2">
    <property type="entry name" value="MRN COMPLEX-INTERACTING PROTEIN"/>
    <property type="match status" value="1"/>
</dbReference>
<dbReference type="RefSeq" id="XP_022539326.1">
    <property type="nucleotide sequence ID" value="XM_022683605.2"/>
</dbReference>
<evidence type="ECO:0000259" key="3">
    <source>
        <dbReference type="Pfam" id="PF15749"/>
    </source>
</evidence>